<dbReference type="InParanoid" id="A0A0C3BAY1"/>
<dbReference type="SUPFAM" id="SSF51735">
    <property type="entry name" value="NAD(P)-binding Rossmann-fold domains"/>
    <property type="match status" value="1"/>
</dbReference>
<dbReference type="InterPro" id="IPR036291">
    <property type="entry name" value="NAD(P)-bd_dom_sf"/>
</dbReference>
<dbReference type="EMBL" id="KN832991">
    <property type="protein sequence ID" value="KIM83458.1"/>
    <property type="molecule type" value="Genomic_DNA"/>
</dbReference>
<dbReference type="GO" id="GO:0008926">
    <property type="term" value="F:mannitol-1-phosphate 5-dehydrogenase activity"/>
    <property type="evidence" value="ECO:0007669"/>
    <property type="project" value="UniProtKB-EC"/>
</dbReference>
<comment type="catalytic activity">
    <reaction evidence="7">
        <text>D-mannitol 1-phosphate + NAD(+) = beta-D-fructose 6-phosphate + NADH + H(+)</text>
        <dbReference type="Rhea" id="RHEA:19661"/>
        <dbReference type="ChEBI" id="CHEBI:15378"/>
        <dbReference type="ChEBI" id="CHEBI:57540"/>
        <dbReference type="ChEBI" id="CHEBI:57634"/>
        <dbReference type="ChEBI" id="CHEBI:57945"/>
        <dbReference type="ChEBI" id="CHEBI:61381"/>
        <dbReference type="EC" id="1.1.1.17"/>
    </reaction>
</comment>
<dbReference type="Proteomes" id="UP000054166">
    <property type="component" value="Unassembled WGS sequence"/>
</dbReference>
<comment type="subunit">
    <text evidence="2">Monomer.</text>
</comment>
<dbReference type="InterPro" id="IPR000669">
    <property type="entry name" value="Mannitol_DH"/>
</dbReference>
<dbReference type="Gene3D" id="3.40.50.720">
    <property type="entry name" value="NAD(P)-binding Rossmann-like Domain"/>
    <property type="match status" value="1"/>
</dbReference>
<evidence type="ECO:0000313" key="10">
    <source>
        <dbReference type="EMBL" id="KIM83458.1"/>
    </source>
</evidence>
<dbReference type="AlphaFoldDB" id="A0A0C3BAY1"/>
<evidence type="ECO:0000256" key="6">
    <source>
        <dbReference type="ARBA" id="ARBA00023027"/>
    </source>
</evidence>
<protein>
    <recommendedName>
        <fullName evidence="4">Mannitol-1-phosphate 5-dehydrogenase</fullName>
        <ecNumber evidence="3">1.1.1.17</ecNumber>
    </recommendedName>
</protein>
<dbReference type="InterPro" id="IPR023028">
    <property type="entry name" value="Mannitol_1_phos_5_DH"/>
</dbReference>
<dbReference type="Pfam" id="PF08125">
    <property type="entry name" value="Mannitol_dh_C"/>
    <property type="match status" value="1"/>
</dbReference>
<evidence type="ECO:0000259" key="9">
    <source>
        <dbReference type="Pfam" id="PF08125"/>
    </source>
</evidence>
<dbReference type="PRINTS" id="PR00084">
    <property type="entry name" value="MTLDHDRGNASE"/>
</dbReference>
<evidence type="ECO:0000256" key="1">
    <source>
        <dbReference type="ARBA" id="ARBA00006541"/>
    </source>
</evidence>
<dbReference type="InterPro" id="IPR008927">
    <property type="entry name" value="6-PGluconate_DH-like_C_sf"/>
</dbReference>
<dbReference type="InterPro" id="IPR013328">
    <property type="entry name" value="6PGD_dom2"/>
</dbReference>
<sequence length="393" mass="43496">MSQQPRAVHFGAGNIGRGFIGPVLAESGYHVVFVDIDKDIIDALNELDSYKVHIIGDQKRPKHVSSFSGILSHSDDVIRVLADPATRIVTTAVGPNILGKIASTIGKGLQARRKADAGPLNVIACENMVRQTAELSRYIDPHLSPEDKSWVDQHIGFASCSVDRIVPPGEPKRSSLLDVHVEEFYEWVVDEGALRTPIEPKVNGMHLTRDLDAYVERKLFTLNCGHAIAAYIGFINKHQTVDQAIQDPQIRVVVRGAMDEAGAALIKKHNFDPVTHAEYIDNILKRIADANLADAVVRVGRQPLRKLSAQDRLLGPANLARGYGLPVDNLMRGTAAVFLYDVDEDEQSVELQDKIKRDGIVKVVAELTGFQEESEEHKTIMESYRELQNKPKQ</sequence>
<reference evidence="10 11" key="1">
    <citation type="submission" date="2014-04" db="EMBL/GenBank/DDBJ databases">
        <authorList>
            <consortium name="DOE Joint Genome Institute"/>
            <person name="Kuo A."/>
            <person name="Tarkka M."/>
            <person name="Buscot F."/>
            <person name="Kohler A."/>
            <person name="Nagy L.G."/>
            <person name="Floudas D."/>
            <person name="Copeland A."/>
            <person name="Barry K.W."/>
            <person name="Cichocki N."/>
            <person name="Veneault-Fourrey C."/>
            <person name="LaButti K."/>
            <person name="Lindquist E.A."/>
            <person name="Lipzen A."/>
            <person name="Lundell T."/>
            <person name="Morin E."/>
            <person name="Murat C."/>
            <person name="Sun H."/>
            <person name="Tunlid A."/>
            <person name="Henrissat B."/>
            <person name="Grigoriev I.V."/>
            <person name="Hibbett D.S."/>
            <person name="Martin F."/>
            <person name="Nordberg H.P."/>
            <person name="Cantor M.N."/>
            <person name="Hua S.X."/>
        </authorList>
    </citation>
    <scope>NUCLEOTIDE SEQUENCE [LARGE SCALE GENOMIC DNA]</scope>
    <source>
        <strain evidence="10 11">F 1598</strain>
    </source>
</reference>
<evidence type="ECO:0000313" key="11">
    <source>
        <dbReference type="Proteomes" id="UP000054166"/>
    </source>
</evidence>
<keyword evidence="5" id="KW-0560">Oxidoreductase</keyword>
<organism evidence="10 11">
    <name type="scientific">Piloderma croceum (strain F 1598)</name>
    <dbReference type="NCBI Taxonomy" id="765440"/>
    <lineage>
        <taxon>Eukaryota</taxon>
        <taxon>Fungi</taxon>
        <taxon>Dikarya</taxon>
        <taxon>Basidiomycota</taxon>
        <taxon>Agaricomycotina</taxon>
        <taxon>Agaricomycetes</taxon>
        <taxon>Agaricomycetidae</taxon>
        <taxon>Atheliales</taxon>
        <taxon>Atheliaceae</taxon>
        <taxon>Piloderma</taxon>
    </lineage>
</organism>
<dbReference type="HAMAP" id="MF_00196">
    <property type="entry name" value="Mannitol_dehydrog"/>
    <property type="match status" value="1"/>
</dbReference>
<dbReference type="GO" id="GO:0019592">
    <property type="term" value="P:mannitol catabolic process"/>
    <property type="evidence" value="ECO:0007669"/>
    <property type="project" value="TreeGrafter"/>
</dbReference>
<dbReference type="Gene3D" id="1.10.1040.10">
    <property type="entry name" value="N-(1-d-carboxylethyl)-l-norvaline Dehydrogenase, domain 2"/>
    <property type="match status" value="1"/>
</dbReference>
<gene>
    <name evidence="10" type="ORF">PILCRDRAFT_444412</name>
</gene>
<dbReference type="PANTHER" id="PTHR30524:SF0">
    <property type="entry name" value="ALTRONATE OXIDOREDUCTASE-RELATED"/>
    <property type="match status" value="1"/>
</dbReference>
<dbReference type="GO" id="GO:0005829">
    <property type="term" value="C:cytosol"/>
    <property type="evidence" value="ECO:0007669"/>
    <property type="project" value="TreeGrafter"/>
</dbReference>
<proteinExistence type="inferred from homology"/>
<evidence type="ECO:0000259" key="8">
    <source>
        <dbReference type="Pfam" id="PF01232"/>
    </source>
</evidence>
<keyword evidence="11" id="KW-1185">Reference proteome</keyword>
<comment type="similarity">
    <text evidence="1">Belongs to the mannitol dehydrogenase family.</text>
</comment>
<dbReference type="Pfam" id="PF01232">
    <property type="entry name" value="Mannitol_dh"/>
    <property type="match status" value="1"/>
</dbReference>
<dbReference type="HOGENOM" id="CLU_036089_2_0_1"/>
<dbReference type="InterPro" id="IPR013131">
    <property type="entry name" value="Mannitol_DH_N"/>
</dbReference>
<dbReference type="InterPro" id="IPR013118">
    <property type="entry name" value="Mannitol_DH_C"/>
</dbReference>
<reference evidence="11" key="2">
    <citation type="submission" date="2015-01" db="EMBL/GenBank/DDBJ databases">
        <title>Evolutionary Origins and Diversification of the Mycorrhizal Mutualists.</title>
        <authorList>
            <consortium name="DOE Joint Genome Institute"/>
            <consortium name="Mycorrhizal Genomics Consortium"/>
            <person name="Kohler A."/>
            <person name="Kuo A."/>
            <person name="Nagy L.G."/>
            <person name="Floudas D."/>
            <person name="Copeland A."/>
            <person name="Barry K.W."/>
            <person name="Cichocki N."/>
            <person name="Veneault-Fourrey C."/>
            <person name="LaButti K."/>
            <person name="Lindquist E.A."/>
            <person name="Lipzen A."/>
            <person name="Lundell T."/>
            <person name="Morin E."/>
            <person name="Murat C."/>
            <person name="Riley R."/>
            <person name="Ohm R."/>
            <person name="Sun H."/>
            <person name="Tunlid A."/>
            <person name="Henrissat B."/>
            <person name="Grigoriev I.V."/>
            <person name="Hibbett D.S."/>
            <person name="Martin F."/>
        </authorList>
    </citation>
    <scope>NUCLEOTIDE SEQUENCE [LARGE SCALE GENOMIC DNA]</scope>
    <source>
        <strain evidence="11">F 1598</strain>
    </source>
</reference>
<feature type="domain" description="Mannitol dehydrogenase C-terminal" evidence="9">
    <location>
        <begin position="210"/>
        <end position="355"/>
    </location>
</feature>
<evidence type="ECO:0000256" key="2">
    <source>
        <dbReference type="ARBA" id="ARBA00011245"/>
    </source>
</evidence>
<dbReference type="NCBIfam" id="NF002646">
    <property type="entry name" value="PRK02318.1-2"/>
    <property type="match status" value="1"/>
</dbReference>
<dbReference type="SUPFAM" id="SSF48179">
    <property type="entry name" value="6-phosphogluconate dehydrogenase C-terminal domain-like"/>
    <property type="match status" value="1"/>
</dbReference>
<evidence type="ECO:0000256" key="4">
    <source>
        <dbReference type="ARBA" id="ARBA00016219"/>
    </source>
</evidence>
<dbReference type="PROSITE" id="PS00974">
    <property type="entry name" value="MANNITOL_DHGENASE"/>
    <property type="match status" value="1"/>
</dbReference>
<dbReference type="OrthoDB" id="418169at2759"/>
<dbReference type="STRING" id="765440.A0A0C3BAY1"/>
<keyword evidence="6" id="KW-0520">NAD</keyword>
<evidence type="ECO:0000256" key="7">
    <source>
        <dbReference type="ARBA" id="ARBA00048615"/>
    </source>
</evidence>
<dbReference type="EC" id="1.1.1.17" evidence="3"/>
<dbReference type="PANTHER" id="PTHR30524">
    <property type="entry name" value="MANNITOL-1-PHOSPHATE 5-DEHYDROGENASE"/>
    <property type="match status" value="1"/>
</dbReference>
<feature type="domain" description="Mannitol dehydrogenase N-terminal" evidence="8">
    <location>
        <begin position="6"/>
        <end position="192"/>
    </location>
</feature>
<dbReference type="NCBIfam" id="NF002652">
    <property type="entry name" value="PRK02318.2-5"/>
    <property type="match status" value="1"/>
</dbReference>
<accession>A0A0C3BAY1</accession>
<name>A0A0C3BAY1_PILCF</name>
<evidence type="ECO:0000256" key="3">
    <source>
        <dbReference type="ARBA" id="ARBA00012939"/>
    </source>
</evidence>
<dbReference type="InterPro" id="IPR023027">
    <property type="entry name" value="Mannitol_DH_CS"/>
</dbReference>
<evidence type="ECO:0000256" key="5">
    <source>
        <dbReference type="ARBA" id="ARBA00023002"/>
    </source>
</evidence>